<name>A0A369JUW9_HYPMA</name>
<keyword evidence="2" id="KW-1185">Reference proteome</keyword>
<dbReference type="Proteomes" id="UP000076154">
    <property type="component" value="Unassembled WGS sequence"/>
</dbReference>
<dbReference type="InParanoid" id="A0A369JUW9"/>
<comment type="caution">
    <text evidence="1">The sequence shown here is derived from an EMBL/GenBank/DDBJ whole genome shotgun (WGS) entry which is preliminary data.</text>
</comment>
<proteinExistence type="predicted"/>
<protein>
    <submittedName>
        <fullName evidence="1">Uncharacterized protein</fullName>
    </submittedName>
</protein>
<dbReference type="AlphaFoldDB" id="A0A369JUW9"/>
<evidence type="ECO:0000313" key="2">
    <source>
        <dbReference type="Proteomes" id="UP000076154"/>
    </source>
</evidence>
<sequence>MVSTNLHLQILRSNFVMLRKRLEPLEDVLLHVVEGRPLATECDIRFRIPTFSFPPLPAKPEDEDDRLTPHLPPLIVYTTRPVRVYCVRDNYPYIPGNQYTY</sequence>
<reference evidence="1" key="1">
    <citation type="submission" date="2018-04" db="EMBL/GenBank/DDBJ databases">
        <title>Whole genome sequencing of Hypsizygus marmoreus.</title>
        <authorList>
            <person name="Choi I.-G."/>
            <person name="Min B."/>
            <person name="Kim J.-G."/>
            <person name="Kim S."/>
            <person name="Oh Y.-L."/>
            <person name="Kong W.-S."/>
            <person name="Park H."/>
            <person name="Jeong J."/>
            <person name="Song E.-S."/>
        </authorList>
    </citation>
    <scope>NUCLEOTIDE SEQUENCE [LARGE SCALE GENOMIC DNA]</scope>
    <source>
        <strain evidence="1">51987-8</strain>
    </source>
</reference>
<dbReference type="EMBL" id="LUEZ02000040">
    <property type="protein sequence ID" value="RDB26131.1"/>
    <property type="molecule type" value="Genomic_DNA"/>
</dbReference>
<gene>
    <name evidence="1" type="ORF">Hypma_006197</name>
</gene>
<organism evidence="1 2">
    <name type="scientific">Hypsizygus marmoreus</name>
    <name type="common">White beech mushroom</name>
    <name type="synonym">Agaricus marmoreus</name>
    <dbReference type="NCBI Taxonomy" id="39966"/>
    <lineage>
        <taxon>Eukaryota</taxon>
        <taxon>Fungi</taxon>
        <taxon>Dikarya</taxon>
        <taxon>Basidiomycota</taxon>
        <taxon>Agaricomycotina</taxon>
        <taxon>Agaricomycetes</taxon>
        <taxon>Agaricomycetidae</taxon>
        <taxon>Agaricales</taxon>
        <taxon>Tricholomatineae</taxon>
        <taxon>Lyophyllaceae</taxon>
        <taxon>Hypsizygus</taxon>
    </lineage>
</organism>
<accession>A0A369JUW9</accession>
<evidence type="ECO:0000313" key="1">
    <source>
        <dbReference type="EMBL" id="RDB26131.1"/>
    </source>
</evidence>